<sequence>MEAGSGQGAGQRGSPMMAASTSSAMEESKLKPLPPSNGPRPHRCEVCQRSFREVATLRKHEQLHRADRPYVCNTCGKSFLWSSNLKVHERVHTGERPYKCKICHRCFTQSNDLRRHERNVHMRGKIYGYKTSGRHSSQTGSQQVNLAAYQAFAMQQRALLQQALTYESYLQKAAAGSGQAAQLYHHTQGMGGAGTASMVGPRPPDPASSPRSPLKLEQVTPPSTPSDMEGGCHEKRAQAHGSPHNHEALHSPVRAGSLASMPLVSVGVLQSPASLLPSHYSQIVKSDGMELAHSRAGSLPSFSSFRPMQRPHEGLPSLPIGSRHHVSSGHRAHQHLGDGSSLPHPNLRLTQEMINFHHQHLNNNNSSSTNHNNGSAESISSRHTPPPLTPQGLTDREKDMDQGRRSRERDDYRRLSRGEEESRDFDRESDREMDASSRREESSGRDYGCEGSVEIKREASEGQNNSCDYHQPVHKHRLREILESQNTVPAHTVGESQHKSTYPCDSVMDLSMNKSSHSPPSRASSTASSTVDKEVSAVAMPPPKTPTSVGAESESEPGKRDVTTTSATPTADSGGIHHCQHCNIFFYDYTMFHLHESLHMPYEDHPFRCPSCGTHCQDKIEFMFHTVWHVKYPHTIPNYTPFREGFLSSP</sequence>
<dbReference type="InterPro" id="IPR013087">
    <property type="entry name" value="Znf_C2H2_type"/>
</dbReference>
<dbReference type="PROSITE" id="PS50157">
    <property type="entry name" value="ZINC_FINGER_C2H2_2"/>
    <property type="match status" value="3"/>
</dbReference>
<feature type="region of interest" description="Disordered" evidence="13">
    <location>
        <begin position="489"/>
        <end position="572"/>
    </location>
</feature>
<dbReference type="FunFam" id="3.30.160.60:FF:001005">
    <property type="entry name" value="Zinc finger protein 75A"/>
    <property type="match status" value="1"/>
</dbReference>
<dbReference type="OMA" id="ANDFSHE"/>
<keyword evidence="6 12" id="KW-0863">Zinc-finger</keyword>
<dbReference type="FunFam" id="3.30.160.60:FF:001289">
    <property type="entry name" value="Zinc finger protein 574"/>
    <property type="match status" value="1"/>
</dbReference>
<dbReference type="PROSITE" id="PS00028">
    <property type="entry name" value="ZINC_FINGER_C2H2_1"/>
    <property type="match status" value="4"/>
</dbReference>
<evidence type="ECO:0000256" key="9">
    <source>
        <dbReference type="ARBA" id="ARBA00023125"/>
    </source>
</evidence>
<evidence type="ECO:0000256" key="7">
    <source>
        <dbReference type="ARBA" id="ARBA00022833"/>
    </source>
</evidence>
<comment type="function">
    <text evidence="1">May be involved in transcriptional regulation.</text>
</comment>
<dbReference type="SMART" id="SM00355">
    <property type="entry name" value="ZnF_C2H2"/>
    <property type="match status" value="5"/>
</dbReference>
<feature type="compositionally biased region" description="Low complexity" evidence="13">
    <location>
        <begin position="12"/>
        <end position="25"/>
    </location>
</feature>
<feature type="domain" description="C2H2-type" evidence="14">
    <location>
        <begin position="70"/>
        <end position="97"/>
    </location>
</feature>
<dbReference type="SUPFAM" id="SSF57667">
    <property type="entry name" value="beta-beta-alpha zinc fingers"/>
    <property type="match status" value="2"/>
</dbReference>
<evidence type="ECO:0000256" key="13">
    <source>
        <dbReference type="SAM" id="MobiDB-lite"/>
    </source>
</evidence>
<accession>A0A9W2ZAN8</accession>
<feature type="compositionally biased region" description="Basic residues" evidence="13">
    <location>
        <begin position="322"/>
        <end position="334"/>
    </location>
</feature>
<dbReference type="GeneID" id="106059853"/>
<dbReference type="GO" id="GO:0000981">
    <property type="term" value="F:DNA-binding transcription factor activity, RNA polymerase II-specific"/>
    <property type="evidence" value="ECO:0007669"/>
    <property type="project" value="TreeGrafter"/>
</dbReference>
<keyword evidence="7" id="KW-0862">Zinc</keyword>
<dbReference type="GO" id="GO:0005634">
    <property type="term" value="C:nucleus"/>
    <property type="evidence" value="ECO:0007669"/>
    <property type="project" value="UniProtKB-SubCell"/>
</dbReference>
<dbReference type="Gene3D" id="3.30.160.60">
    <property type="entry name" value="Classic Zinc Finger"/>
    <property type="match status" value="3"/>
</dbReference>
<feature type="compositionally biased region" description="Low complexity" evidence="13">
    <location>
        <begin position="361"/>
        <end position="375"/>
    </location>
</feature>
<dbReference type="RefSeq" id="XP_055872115.1">
    <property type="nucleotide sequence ID" value="XM_056016140.1"/>
</dbReference>
<evidence type="ECO:0000256" key="2">
    <source>
        <dbReference type="ARBA" id="ARBA00004123"/>
    </source>
</evidence>
<dbReference type="RefSeq" id="XP_055872112.1">
    <property type="nucleotide sequence ID" value="XM_056016137.1"/>
</dbReference>
<keyword evidence="11" id="KW-0539">Nucleus</keyword>
<feature type="region of interest" description="Disordered" evidence="13">
    <location>
        <begin position="302"/>
        <end position="346"/>
    </location>
</feature>
<feature type="region of interest" description="Disordered" evidence="13">
    <location>
        <begin position="360"/>
        <end position="450"/>
    </location>
</feature>
<evidence type="ECO:0000313" key="19">
    <source>
        <dbReference type="RefSeq" id="XP_055872115.1"/>
    </source>
</evidence>
<evidence type="ECO:0000256" key="6">
    <source>
        <dbReference type="ARBA" id="ARBA00022771"/>
    </source>
</evidence>
<dbReference type="PANTHER" id="PTHR24381:SF393">
    <property type="entry name" value="CHROMATIN-LINKED ADAPTOR FOR MSL PROTEINS, ISOFORM B"/>
    <property type="match status" value="1"/>
</dbReference>
<evidence type="ECO:0000256" key="12">
    <source>
        <dbReference type="PROSITE-ProRule" id="PRU00042"/>
    </source>
</evidence>
<keyword evidence="15" id="KW-1185">Reference proteome</keyword>
<feature type="compositionally biased region" description="Low complexity" evidence="13">
    <location>
        <begin position="515"/>
        <end position="530"/>
    </location>
</feature>
<evidence type="ECO:0000256" key="10">
    <source>
        <dbReference type="ARBA" id="ARBA00023163"/>
    </source>
</evidence>
<feature type="domain" description="C2H2-type" evidence="14">
    <location>
        <begin position="98"/>
        <end position="126"/>
    </location>
</feature>
<evidence type="ECO:0000313" key="18">
    <source>
        <dbReference type="RefSeq" id="XP_055872113.1"/>
    </source>
</evidence>
<evidence type="ECO:0000313" key="17">
    <source>
        <dbReference type="RefSeq" id="XP_055872112.1"/>
    </source>
</evidence>
<dbReference type="GO" id="GO:0008270">
    <property type="term" value="F:zinc ion binding"/>
    <property type="evidence" value="ECO:0007669"/>
    <property type="project" value="UniProtKB-KW"/>
</dbReference>
<proteinExistence type="inferred from homology"/>
<organism evidence="15 19">
    <name type="scientific">Biomphalaria glabrata</name>
    <name type="common">Bloodfluke planorb</name>
    <name type="synonym">Freshwater snail</name>
    <dbReference type="NCBI Taxonomy" id="6526"/>
    <lineage>
        <taxon>Eukaryota</taxon>
        <taxon>Metazoa</taxon>
        <taxon>Spiralia</taxon>
        <taxon>Lophotrochozoa</taxon>
        <taxon>Mollusca</taxon>
        <taxon>Gastropoda</taxon>
        <taxon>Heterobranchia</taxon>
        <taxon>Euthyneura</taxon>
        <taxon>Panpulmonata</taxon>
        <taxon>Hygrophila</taxon>
        <taxon>Lymnaeoidea</taxon>
        <taxon>Planorbidae</taxon>
        <taxon>Biomphalaria</taxon>
    </lineage>
</organism>
<feature type="domain" description="C2H2-type" evidence="14">
    <location>
        <begin position="42"/>
        <end position="69"/>
    </location>
</feature>
<comment type="similarity">
    <text evidence="3">Belongs to the krueppel C2H2-type zinc-finger protein family.</text>
</comment>
<evidence type="ECO:0000256" key="4">
    <source>
        <dbReference type="ARBA" id="ARBA00022723"/>
    </source>
</evidence>
<evidence type="ECO:0000256" key="11">
    <source>
        <dbReference type="ARBA" id="ARBA00023242"/>
    </source>
</evidence>
<protein>
    <submittedName>
        <fullName evidence="16 17">Uncharacterized protein LOC106059853 isoform X1</fullName>
    </submittedName>
</protein>
<evidence type="ECO:0000313" key="16">
    <source>
        <dbReference type="RefSeq" id="XP_055872111.1"/>
    </source>
</evidence>
<evidence type="ECO:0000256" key="8">
    <source>
        <dbReference type="ARBA" id="ARBA00023015"/>
    </source>
</evidence>
<dbReference type="GO" id="GO:0000977">
    <property type="term" value="F:RNA polymerase II transcription regulatory region sequence-specific DNA binding"/>
    <property type="evidence" value="ECO:0007669"/>
    <property type="project" value="TreeGrafter"/>
</dbReference>
<reference evidence="16 17" key="1">
    <citation type="submission" date="2025-04" db="UniProtKB">
        <authorList>
            <consortium name="RefSeq"/>
        </authorList>
    </citation>
    <scope>IDENTIFICATION</scope>
</reference>
<evidence type="ECO:0000256" key="3">
    <source>
        <dbReference type="ARBA" id="ARBA00006991"/>
    </source>
</evidence>
<keyword evidence="10" id="KW-0804">Transcription</keyword>
<comment type="subcellular location">
    <subcellularLocation>
        <location evidence="2">Nucleus</location>
    </subcellularLocation>
</comment>
<evidence type="ECO:0000259" key="14">
    <source>
        <dbReference type="PROSITE" id="PS50157"/>
    </source>
</evidence>
<keyword evidence="8" id="KW-0805">Transcription regulation</keyword>
<feature type="region of interest" description="Disordered" evidence="13">
    <location>
        <begin position="1"/>
        <end position="42"/>
    </location>
</feature>
<keyword evidence="5" id="KW-0677">Repeat</keyword>
<feature type="compositionally biased region" description="Gly residues" evidence="13">
    <location>
        <begin position="1"/>
        <end position="11"/>
    </location>
</feature>
<dbReference type="RefSeq" id="XP_055872113.1">
    <property type="nucleotide sequence ID" value="XM_056016138.1"/>
</dbReference>
<feature type="region of interest" description="Disordered" evidence="13">
    <location>
        <begin position="191"/>
        <end position="248"/>
    </location>
</feature>
<dbReference type="OrthoDB" id="6077919at2759"/>
<dbReference type="Pfam" id="PF00096">
    <property type="entry name" value="zf-C2H2"/>
    <property type="match status" value="2"/>
</dbReference>
<dbReference type="Proteomes" id="UP001165740">
    <property type="component" value="Chromosome 17"/>
</dbReference>
<keyword evidence="4" id="KW-0479">Metal-binding</keyword>
<gene>
    <name evidence="16 17 18 19" type="primary">LOC106059853</name>
</gene>
<dbReference type="PANTHER" id="PTHR24381">
    <property type="entry name" value="ZINC FINGER PROTEIN"/>
    <property type="match status" value="1"/>
</dbReference>
<dbReference type="InterPro" id="IPR036236">
    <property type="entry name" value="Znf_C2H2_sf"/>
</dbReference>
<evidence type="ECO:0000313" key="15">
    <source>
        <dbReference type="Proteomes" id="UP001165740"/>
    </source>
</evidence>
<name>A0A9W2ZAN8_BIOGL</name>
<feature type="compositionally biased region" description="Basic and acidic residues" evidence="13">
    <location>
        <begin position="394"/>
        <end position="450"/>
    </location>
</feature>
<dbReference type="RefSeq" id="XP_055872111.1">
    <property type="nucleotide sequence ID" value="XM_056016136.1"/>
</dbReference>
<evidence type="ECO:0000256" key="1">
    <source>
        <dbReference type="ARBA" id="ARBA00003767"/>
    </source>
</evidence>
<dbReference type="AlphaFoldDB" id="A0A9W2ZAN8"/>
<evidence type="ECO:0000256" key="5">
    <source>
        <dbReference type="ARBA" id="ARBA00022737"/>
    </source>
</evidence>
<keyword evidence="9" id="KW-0238">DNA-binding</keyword>